<keyword evidence="5" id="KW-0472">Membrane</keyword>
<evidence type="ECO:0000256" key="5">
    <source>
        <dbReference type="SAM" id="Phobius"/>
    </source>
</evidence>
<feature type="repeat" description="ANK" evidence="3">
    <location>
        <begin position="925"/>
        <end position="957"/>
    </location>
</feature>
<feature type="region of interest" description="Disordered" evidence="4">
    <location>
        <begin position="1093"/>
        <end position="1112"/>
    </location>
</feature>
<dbReference type="OMA" id="CFAFHLE"/>
<keyword evidence="2 3" id="KW-0040">ANK repeat</keyword>
<evidence type="ECO:0000256" key="3">
    <source>
        <dbReference type="PROSITE-ProRule" id="PRU00023"/>
    </source>
</evidence>
<accession>A0A135LAN9</accession>
<feature type="transmembrane region" description="Helical" evidence="5">
    <location>
        <begin position="162"/>
        <end position="189"/>
    </location>
</feature>
<dbReference type="PROSITE" id="PS50088">
    <property type="entry name" value="ANK_REPEAT"/>
    <property type="match status" value="3"/>
</dbReference>
<comment type="caution">
    <text evidence="6">The sequence shown here is derived from an EMBL/GenBank/DDBJ whole genome shotgun (WGS) entry which is preliminary data.</text>
</comment>
<sequence length="1112" mass="124309">MFGSKAPLITLFGERLTKQFLSESISALDNLIFALSPLGVLTAVVSVIRICGSSSLRAFVGRAQEGPAEAESELLPCVSESTAELFNDGGITRVFGRPKIVEIVTWENVNYRKETVTKIGTLKDALQDDAWSCNSKVSPSELPELDIPNLSLNTGIKRRAQVWFHCAAILGGVLQTATIAYAAFTVFIYPQHFQKNDKAVASYAFPLYLTGSVLLFIGMFFCAFILERSSKEYYLKAERPSKIYWLQLGNQDVGDQVFNTFLAVKEGPKSSMTTNLSYIKSIRDRRYDGRHLEIHSTLASTILGFVFQFVGLRGLHASVILAQLGSTLLMAIIRTWLRTERMEPDDNKMKDDRDLMAYKQQELDCFAFYLEKVESFDLIPPHMVPLHDQSARMKPAEKLLPDAGAPLGIKLIQTRAQLSRLTSRSTQSINAAWDEMPVRKIAHNLSKMIESTMDLISSWGVEFDDTFSFRIGFECKGINPGSGTQYSGQSAIDLMWRGDDMRWKVDATEMEAVLGLWTWSLCKSNRDLATSKLFRIVGLDKAEASREETYLYFRKWIFRTLDKRLIPSDLIGDQQRLFGHEPKDHSSLKNLLAIYTSNGVEMMTAQDIFIQFLKTAFLQVKELGGQVDISTGAYRRDPNLASNTHINELASRFEAHSLGSREDALLCIVPVLKDRGLLPDLEADSPKTRAHKEEYIKQDNWEEAFDLLLWLSERSEGQHLESSVYELGFLCRQALLGGTYNAHIKGAEQIGNLLRSDIRDWFIRGPFVPSHWKKSQDRIQWWDAFSTQLGWIAWNISTKVPDLGFSQPTLASLNVQQTLSGGNDAGHDVVEVQKSIEAVEYWLTSDILVLGHGGPRANDEIAFDWIVRNNHHALLYFLLLIWIELSESWPSLIMRAYSFASKNRSVSAFRTLLRYRANIEAVDPHGCTALLMRIQNKDLDGVKMLLQYGADPNGKPNGVNESHKIRPLLVALGIGDYDIAELLLQNGASVDVVDQRGLSVLWWACSSGNLAIVGLVLRYNAAIDPVGPDGTTPMRYYAEKGKVEIARFLISKGASTKFDDMSGRPALTPAAKDSSLRNAPLLLEGGPGIVVDKKKGLTGGSGVIRRPPPSYD</sequence>
<proteinExistence type="predicted"/>
<dbReference type="Proteomes" id="UP000070168">
    <property type="component" value="Unassembled WGS sequence"/>
</dbReference>
<dbReference type="GeneID" id="63707914"/>
<feature type="transmembrane region" description="Helical" evidence="5">
    <location>
        <begin position="292"/>
        <end position="311"/>
    </location>
</feature>
<keyword evidence="7" id="KW-1185">Reference proteome</keyword>
<organism evidence="6 7">
    <name type="scientific">Penicillium patulum</name>
    <name type="common">Penicillium griseofulvum</name>
    <dbReference type="NCBI Taxonomy" id="5078"/>
    <lineage>
        <taxon>Eukaryota</taxon>
        <taxon>Fungi</taxon>
        <taxon>Dikarya</taxon>
        <taxon>Ascomycota</taxon>
        <taxon>Pezizomycotina</taxon>
        <taxon>Eurotiomycetes</taxon>
        <taxon>Eurotiomycetidae</taxon>
        <taxon>Eurotiales</taxon>
        <taxon>Aspergillaceae</taxon>
        <taxon>Penicillium</taxon>
    </lineage>
</organism>
<dbReference type="PANTHER" id="PTHR24198:SF165">
    <property type="entry name" value="ANKYRIN REPEAT-CONTAINING PROTEIN-RELATED"/>
    <property type="match status" value="1"/>
</dbReference>
<dbReference type="SUPFAM" id="SSF48403">
    <property type="entry name" value="Ankyrin repeat"/>
    <property type="match status" value="1"/>
</dbReference>
<dbReference type="AlphaFoldDB" id="A0A135LAN9"/>
<dbReference type="RefSeq" id="XP_040644581.1">
    <property type="nucleotide sequence ID" value="XM_040792614.1"/>
</dbReference>
<dbReference type="PROSITE" id="PS50297">
    <property type="entry name" value="ANK_REP_REGION"/>
    <property type="match status" value="2"/>
</dbReference>
<evidence type="ECO:0000313" key="6">
    <source>
        <dbReference type="EMBL" id="KXG46045.1"/>
    </source>
</evidence>
<feature type="repeat" description="ANK" evidence="3">
    <location>
        <begin position="963"/>
        <end position="995"/>
    </location>
</feature>
<evidence type="ECO:0000256" key="2">
    <source>
        <dbReference type="ARBA" id="ARBA00023043"/>
    </source>
</evidence>
<keyword evidence="1" id="KW-0677">Repeat</keyword>
<keyword evidence="5" id="KW-0812">Transmembrane</keyword>
<dbReference type="InterPro" id="IPR036770">
    <property type="entry name" value="Ankyrin_rpt-contain_sf"/>
</dbReference>
<dbReference type="Gene3D" id="1.25.40.20">
    <property type="entry name" value="Ankyrin repeat-containing domain"/>
    <property type="match status" value="1"/>
</dbReference>
<dbReference type="PANTHER" id="PTHR24198">
    <property type="entry name" value="ANKYRIN REPEAT AND PROTEIN KINASE DOMAIN-CONTAINING PROTEIN"/>
    <property type="match status" value="1"/>
</dbReference>
<feature type="transmembrane region" description="Helical" evidence="5">
    <location>
        <begin position="31"/>
        <end position="52"/>
    </location>
</feature>
<dbReference type="EMBL" id="LHQR01000069">
    <property type="protein sequence ID" value="KXG46045.1"/>
    <property type="molecule type" value="Genomic_DNA"/>
</dbReference>
<dbReference type="Pfam" id="PF12796">
    <property type="entry name" value="Ank_2"/>
    <property type="match status" value="1"/>
</dbReference>
<reference evidence="6 7" key="1">
    <citation type="journal article" date="2016" name="BMC Genomics">
        <title>Genome sequencing and secondary metabolism of the postharvest pathogen Penicillium griseofulvum.</title>
        <authorList>
            <person name="Banani H."/>
            <person name="Marcet-Houben M."/>
            <person name="Ballester A.R."/>
            <person name="Abbruscato P."/>
            <person name="Gonzalez-Candelas L."/>
            <person name="Gabaldon T."/>
            <person name="Spadaro D."/>
        </authorList>
    </citation>
    <scope>NUCLEOTIDE SEQUENCE [LARGE SCALE GENOMIC DNA]</scope>
    <source>
        <strain evidence="6 7">PG3</strain>
    </source>
</reference>
<protein>
    <submittedName>
        <fullName evidence="6">Uncharacterized protein</fullName>
    </submittedName>
</protein>
<evidence type="ECO:0000256" key="1">
    <source>
        <dbReference type="ARBA" id="ARBA00022737"/>
    </source>
</evidence>
<dbReference type="SMART" id="SM00248">
    <property type="entry name" value="ANK"/>
    <property type="match status" value="4"/>
</dbReference>
<feature type="repeat" description="ANK" evidence="3">
    <location>
        <begin position="1029"/>
        <end position="1061"/>
    </location>
</feature>
<gene>
    <name evidence="6" type="ORF">PGRI_049010</name>
</gene>
<dbReference type="InterPro" id="IPR002110">
    <property type="entry name" value="Ankyrin_rpt"/>
</dbReference>
<name>A0A135LAN9_PENPA</name>
<evidence type="ECO:0000313" key="7">
    <source>
        <dbReference type="Proteomes" id="UP000070168"/>
    </source>
</evidence>
<evidence type="ECO:0000256" key="4">
    <source>
        <dbReference type="SAM" id="MobiDB-lite"/>
    </source>
</evidence>
<feature type="transmembrane region" description="Helical" evidence="5">
    <location>
        <begin position="201"/>
        <end position="226"/>
    </location>
</feature>
<dbReference type="STRING" id="5078.A0A135LAN9"/>
<keyword evidence="5" id="KW-1133">Transmembrane helix</keyword>
<dbReference type="OrthoDB" id="7464126at2759"/>